<accession>A0AAD2PY41</accession>
<gene>
    <name evidence="1" type="ORF">CYCCA115_LOCUS23994</name>
</gene>
<protein>
    <submittedName>
        <fullName evidence="1">Uncharacterized protein</fullName>
    </submittedName>
</protein>
<feature type="non-terminal residue" evidence="1">
    <location>
        <position position="1"/>
    </location>
</feature>
<evidence type="ECO:0000313" key="1">
    <source>
        <dbReference type="EMBL" id="CAJ1969970.1"/>
    </source>
</evidence>
<proteinExistence type="predicted"/>
<reference evidence="1" key="1">
    <citation type="submission" date="2023-08" db="EMBL/GenBank/DDBJ databases">
        <authorList>
            <person name="Audoor S."/>
            <person name="Bilcke G."/>
        </authorList>
    </citation>
    <scope>NUCLEOTIDE SEQUENCE</scope>
</reference>
<sequence length="78" mass="8599">ILQYWRLPTLYLLLELVTKSKPGNAAASYLLENTDAAHAMALNRQATMIVSLSGLQAYTTNVLIAELTKVFTSMAQLQ</sequence>
<keyword evidence="2" id="KW-1185">Reference proteome</keyword>
<dbReference type="EMBL" id="CAKOGP040002441">
    <property type="protein sequence ID" value="CAJ1969970.1"/>
    <property type="molecule type" value="Genomic_DNA"/>
</dbReference>
<comment type="caution">
    <text evidence="1">The sequence shown here is derived from an EMBL/GenBank/DDBJ whole genome shotgun (WGS) entry which is preliminary data.</text>
</comment>
<dbReference type="Proteomes" id="UP001295423">
    <property type="component" value="Unassembled WGS sequence"/>
</dbReference>
<name>A0AAD2PY41_9STRA</name>
<dbReference type="AlphaFoldDB" id="A0AAD2PY41"/>
<evidence type="ECO:0000313" key="2">
    <source>
        <dbReference type="Proteomes" id="UP001295423"/>
    </source>
</evidence>
<organism evidence="1 2">
    <name type="scientific">Cylindrotheca closterium</name>
    <dbReference type="NCBI Taxonomy" id="2856"/>
    <lineage>
        <taxon>Eukaryota</taxon>
        <taxon>Sar</taxon>
        <taxon>Stramenopiles</taxon>
        <taxon>Ochrophyta</taxon>
        <taxon>Bacillariophyta</taxon>
        <taxon>Bacillariophyceae</taxon>
        <taxon>Bacillariophycidae</taxon>
        <taxon>Bacillariales</taxon>
        <taxon>Bacillariaceae</taxon>
        <taxon>Cylindrotheca</taxon>
    </lineage>
</organism>